<dbReference type="OrthoDB" id="8887048at2"/>
<dbReference type="Pfam" id="PF03734">
    <property type="entry name" value="YkuD"/>
    <property type="match status" value="1"/>
</dbReference>
<dbReference type="PANTHER" id="PTHR30582">
    <property type="entry name" value="L,D-TRANSPEPTIDASE"/>
    <property type="match status" value="1"/>
</dbReference>
<dbReference type="RefSeq" id="WP_120684526.1">
    <property type="nucleotide sequence ID" value="NZ_RBAL01000024.1"/>
</dbReference>
<dbReference type="Pfam" id="PF01471">
    <property type="entry name" value="PG_binding_1"/>
    <property type="match status" value="2"/>
</dbReference>
<dbReference type="SUPFAM" id="SSF47090">
    <property type="entry name" value="PGBD-like"/>
    <property type="match status" value="2"/>
</dbReference>
<accession>A0A3A9YMZ0</accession>
<feature type="active site" description="Proton donor/acceptor" evidence="6">
    <location>
        <position position="326"/>
    </location>
</feature>
<evidence type="ECO:0000256" key="4">
    <source>
        <dbReference type="ARBA" id="ARBA00022984"/>
    </source>
</evidence>
<comment type="caution">
    <text evidence="10">The sequence shown here is derived from an EMBL/GenBank/DDBJ whole genome shotgun (WGS) entry which is preliminary data.</text>
</comment>
<protein>
    <submittedName>
        <fullName evidence="10">Peptidoglycan-binding protein</fullName>
    </submittedName>
</protein>
<dbReference type="AlphaFoldDB" id="A0A3A9YMZ0"/>
<comment type="pathway">
    <text evidence="1 6">Cell wall biogenesis; peptidoglycan biosynthesis.</text>
</comment>
<dbReference type="CDD" id="cd16913">
    <property type="entry name" value="YkuD_like"/>
    <property type="match status" value="1"/>
</dbReference>
<name>A0A3A9YMZ0_9ACTN</name>
<dbReference type="Proteomes" id="UP000272474">
    <property type="component" value="Unassembled WGS sequence"/>
</dbReference>
<feature type="active site" description="Nucleophile" evidence="6">
    <location>
        <position position="343"/>
    </location>
</feature>
<evidence type="ECO:0000259" key="9">
    <source>
        <dbReference type="PROSITE" id="PS52029"/>
    </source>
</evidence>
<dbReference type="UniPathway" id="UPA00219"/>
<dbReference type="PROSITE" id="PS52029">
    <property type="entry name" value="LD_TPASE"/>
    <property type="match status" value="1"/>
</dbReference>
<feature type="chain" id="PRO_5017309460" evidence="8">
    <location>
        <begin position="40"/>
        <end position="369"/>
    </location>
</feature>
<feature type="domain" description="L,D-TPase catalytic" evidence="9">
    <location>
        <begin position="256"/>
        <end position="368"/>
    </location>
</feature>
<dbReference type="InterPro" id="IPR002477">
    <property type="entry name" value="Peptidoglycan-bd-like"/>
</dbReference>
<dbReference type="GO" id="GO:0005576">
    <property type="term" value="C:extracellular region"/>
    <property type="evidence" value="ECO:0007669"/>
    <property type="project" value="TreeGrafter"/>
</dbReference>
<evidence type="ECO:0000256" key="8">
    <source>
        <dbReference type="SAM" id="SignalP"/>
    </source>
</evidence>
<evidence type="ECO:0000256" key="3">
    <source>
        <dbReference type="ARBA" id="ARBA00022960"/>
    </source>
</evidence>
<dbReference type="GO" id="GO:0016740">
    <property type="term" value="F:transferase activity"/>
    <property type="evidence" value="ECO:0007669"/>
    <property type="project" value="UniProtKB-KW"/>
</dbReference>
<evidence type="ECO:0000313" key="11">
    <source>
        <dbReference type="Proteomes" id="UP000272474"/>
    </source>
</evidence>
<dbReference type="InterPro" id="IPR038063">
    <property type="entry name" value="Transpep_catalytic_dom"/>
</dbReference>
<dbReference type="GO" id="GO:0071555">
    <property type="term" value="P:cell wall organization"/>
    <property type="evidence" value="ECO:0007669"/>
    <property type="project" value="UniProtKB-UniRule"/>
</dbReference>
<proteinExistence type="predicted"/>
<keyword evidence="5 6" id="KW-0961">Cell wall biogenesis/degradation</keyword>
<dbReference type="InterPro" id="IPR036366">
    <property type="entry name" value="PGBDSf"/>
</dbReference>
<sequence>MRLVPFRRTAALAAPGPALLTTLLAALLALLLTGCVAQADGAGGPATSPAAADRSAEAERDAGTAEAGAAETPEAERVLLDYGDESDQVRELQARLAQLGHFAARPTGYYGDVTLGAVSEYQRAAGLDVSGKVDESTWAELTGQTEQPTEAELFPPRQVMGYGDESEQVRELQARLAQLGHFTQNPTGYYGEVTSASVAAFQEAAGLQASGTVFEDTWEALTAGTAQPTHEEMYPPLDVPDAVPAQDLDDRCLTGRVLCISKTSRTLSWVIDGEVQMTVEVRFGAEETPTREGVFEVYWKSRHHHSTLYDSPMPYAMFFDGGQAVHYSADFAANGYNGASHGCVNVRDEDAIARLFDEVHEGDEVVVHW</sequence>
<keyword evidence="8" id="KW-0732">Signal</keyword>
<feature type="compositionally biased region" description="Basic and acidic residues" evidence="7">
    <location>
        <begin position="54"/>
        <end position="63"/>
    </location>
</feature>
<evidence type="ECO:0000256" key="6">
    <source>
        <dbReference type="PROSITE-ProRule" id="PRU01373"/>
    </source>
</evidence>
<evidence type="ECO:0000313" key="10">
    <source>
        <dbReference type="EMBL" id="RKN37510.1"/>
    </source>
</evidence>
<dbReference type="PANTHER" id="PTHR30582:SF33">
    <property type="entry name" value="EXPORTED PROTEIN"/>
    <property type="match status" value="1"/>
</dbReference>
<dbReference type="Gene3D" id="2.40.440.10">
    <property type="entry name" value="L,D-transpeptidase catalytic domain-like"/>
    <property type="match status" value="1"/>
</dbReference>
<evidence type="ECO:0000256" key="7">
    <source>
        <dbReference type="SAM" id="MobiDB-lite"/>
    </source>
</evidence>
<keyword evidence="2" id="KW-0808">Transferase</keyword>
<organism evidence="10 11">
    <name type="scientific">Streptomyces hoynatensis</name>
    <dbReference type="NCBI Taxonomy" id="1141874"/>
    <lineage>
        <taxon>Bacteria</taxon>
        <taxon>Bacillati</taxon>
        <taxon>Actinomycetota</taxon>
        <taxon>Actinomycetes</taxon>
        <taxon>Kitasatosporales</taxon>
        <taxon>Streptomycetaceae</taxon>
        <taxon>Streptomyces</taxon>
    </lineage>
</organism>
<keyword evidence="3 6" id="KW-0133">Cell shape</keyword>
<evidence type="ECO:0000256" key="5">
    <source>
        <dbReference type="ARBA" id="ARBA00023316"/>
    </source>
</evidence>
<dbReference type="SUPFAM" id="SSF141523">
    <property type="entry name" value="L,D-transpeptidase catalytic domain-like"/>
    <property type="match status" value="1"/>
</dbReference>
<dbReference type="GO" id="GO:0071972">
    <property type="term" value="F:peptidoglycan L,D-transpeptidase activity"/>
    <property type="evidence" value="ECO:0007669"/>
    <property type="project" value="TreeGrafter"/>
</dbReference>
<dbReference type="Gene3D" id="1.10.101.10">
    <property type="entry name" value="PGBD-like superfamily/PGBD"/>
    <property type="match status" value="2"/>
</dbReference>
<dbReference type="GO" id="GO:0008360">
    <property type="term" value="P:regulation of cell shape"/>
    <property type="evidence" value="ECO:0007669"/>
    <property type="project" value="UniProtKB-UniRule"/>
</dbReference>
<keyword evidence="4 6" id="KW-0573">Peptidoglycan synthesis</keyword>
<dbReference type="InterPro" id="IPR036365">
    <property type="entry name" value="PGBD-like_sf"/>
</dbReference>
<reference evidence="10 11" key="1">
    <citation type="journal article" date="2014" name="Int. J. Syst. Evol. Microbiol.">
        <title>Streptomyces hoynatensis sp. nov., isolated from deep marine sediment.</title>
        <authorList>
            <person name="Veyisoglu A."/>
            <person name="Sahin N."/>
        </authorList>
    </citation>
    <scope>NUCLEOTIDE SEQUENCE [LARGE SCALE GENOMIC DNA]</scope>
    <source>
        <strain evidence="10 11">KCTC 29097</strain>
    </source>
</reference>
<keyword evidence="11" id="KW-1185">Reference proteome</keyword>
<dbReference type="InterPro" id="IPR005490">
    <property type="entry name" value="LD_TPept_cat_dom"/>
</dbReference>
<feature type="region of interest" description="Disordered" evidence="7">
    <location>
        <begin position="42"/>
        <end position="75"/>
    </location>
</feature>
<dbReference type="EMBL" id="RBAL01000024">
    <property type="protein sequence ID" value="RKN37510.1"/>
    <property type="molecule type" value="Genomic_DNA"/>
</dbReference>
<dbReference type="PROSITE" id="PS51257">
    <property type="entry name" value="PROKAR_LIPOPROTEIN"/>
    <property type="match status" value="1"/>
</dbReference>
<evidence type="ECO:0000256" key="1">
    <source>
        <dbReference type="ARBA" id="ARBA00004752"/>
    </source>
</evidence>
<dbReference type="InterPro" id="IPR050979">
    <property type="entry name" value="LD-transpeptidase"/>
</dbReference>
<feature type="signal peptide" evidence="8">
    <location>
        <begin position="1"/>
        <end position="39"/>
    </location>
</feature>
<gene>
    <name evidence="10" type="ORF">D7294_27615</name>
</gene>
<dbReference type="GO" id="GO:0018104">
    <property type="term" value="P:peptidoglycan-protein cross-linking"/>
    <property type="evidence" value="ECO:0007669"/>
    <property type="project" value="TreeGrafter"/>
</dbReference>
<evidence type="ECO:0000256" key="2">
    <source>
        <dbReference type="ARBA" id="ARBA00022679"/>
    </source>
</evidence>